<dbReference type="GeneID" id="78075438"/>
<accession>A0A178JH30</accession>
<comment type="pathway">
    <text evidence="3">Quinol/quinone metabolism; menaquinone biosynthesis.</text>
</comment>
<dbReference type="InterPro" id="IPR000073">
    <property type="entry name" value="AB_hydrolase_1"/>
</dbReference>
<dbReference type="NCBIfam" id="NF008340">
    <property type="entry name" value="PRK11126.1"/>
    <property type="match status" value="1"/>
</dbReference>
<keyword evidence="1 3" id="KW-0474">Menaquinone biosynthesis</keyword>
<evidence type="ECO:0000256" key="3">
    <source>
        <dbReference type="HAMAP-Rule" id="MF_01660"/>
    </source>
</evidence>
<comment type="catalytic activity">
    <reaction evidence="3">
        <text>5-enolpyruvoyl-6-hydroxy-2-succinyl-cyclohex-3-ene-1-carboxylate = (1R,6R)-6-hydroxy-2-succinyl-cyclohexa-2,4-diene-1-carboxylate + pyruvate</text>
        <dbReference type="Rhea" id="RHEA:25597"/>
        <dbReference type="ChEBI" id="CHEBI:15361"/>
        <dbReference type="ChEBI" id="CHEBI:58689"/>
        <dbReference type="ChEBI" id="CHEBI:58818"/>
        <dbReference type="EC" id="4.2.99.20"/>
    </reaction>
</comment>
<dbReference type="GO" id="GO:0070205">
    <property type="term" value="F:2-succinyl-6-hydroxy-2,4-cyclohexadiene-1-carboxylate synthase activity"/>
    <property type="evidence" value="ECO:0007669"/>
    <property type="project" value="UniProtKB-UniRule"/>
</dbReference>
<dbReference type="RefSeq" id="WP_069666761.1">
    <property type="nucleotide sequence ID" value="NZ_JAPFIM010000026.1"/>
</dbReference>
<organism evidence="6 7">
    <name type="scientific">Vibrio europaeus</name>
    <dbReference type="NCBI Taxonomy" id="300876"/>
    <lineage>
        <taxon>Bacteria</taxon>
        <taxon>Pseudomonadati</taxon>
        <taxon>Pseudomonadota</taxon>
        <taxon>Gammaproteobacteria</taxon>
        <taxon>Vibrionales</taxon>
        <taxon>Vibrionaceae</taxon>
        <taxon>Vibrio</taxon>
        <taxon>Vibrio oreintalis group</taxon>
    </lineage>
</organism>
<comment type="similarity">
    <text evidence="3">Belongs to the AB hydrolase superfamily. MenH family.</text>
</comment>
<sequence>MLYSLASSNLNSTRPVIVFLHGLLGSVLDWKETQSYLSHYPAISIDLPGHGLSALENCCNFRHCCDQISDTLLTHVTPHQPIVLVGYSMGGRIAMSGVANGYFSTLNIQSLIVEGGNFGLQSDSDKQQRWQNDSQWANRFRNEPIEQVLSDWYQQPVFSSLNHAQRQKLIDKRSANLGPSVANMLEATSLAKQDYLLDALKDSGIKTHYICGEKDNKFSQLAKQSGLSFSQVAKAGHNVHVEQPQAFANIVKTQLNTIR</sequence>
<dbReference type="GO" id="GO:0009234">
    <property type="term" value="P:menaquinone biosynthetic process"/>
    <property type="evidence" value="ECO:0007669"/>
    <property type="project" value="UniProtKB-UniRule"/>
</dbReference>
<comment type="subunit">
    <text evidence="3">Monomer.</text>
</comment>
<comment type="function">
    <text evidence="3">Catalyzes a proton abstraction reaction that results in 2,5-elimination of pyruvate from 2-succinyl-5-enolpyruvyl-6-hydroxy-3-cyclohexene-1-carboxylate (SEPHCHC) and the formation of 2-succinyl-6-hydroxy-2,4-cyclohexadiene-1-carboxylate (SHCHC).</text>
</comment>
<dbReference type="EMBL" id="LUAX01000001">
    <property type="protein sequence ID" value="OAN00878.1"/>
    <property type="molecule type" value="Genomic_DNA"/>
</dbReference>
<dbReference type="SUPFAM" id="SSF53474">
    <property type="entry name" value="alpha/beta-Hydrolases"/>
    <property type="match status" value="1"/>
</dbReference>
<dbReference type="EMBL" id="JAPFIT010000018">
    <property type="protein sequence ID" value="MDC5741405.1"/>
    <property type="molecule type" value="Genomic_DNA"/>
</dbReference>
<dbReference type="EC" id="4.2.99.20" evidence="3"/>
<reference evidence="6 7" key="1">
    <citation type="submission" date="2016-03" db="EMBL/GenBank/DDBJ databases">
        <title>Draft genome sequence of the Vibrio tubiashii subs. europaeus.</title>
        <authorList>
            <person name="Spinard E."/>
            <person name="Dubert J."/>
            <person name="Nelson D.R."/>
            <person name="Barja J.L."/>
        </authorList>
    </citation>
    <scope>NUCLEOTIDE SEQUENCE [LARGE SCALE GENOMIC DNA]</scope>
    <source>
        <strain evidence="7">PP-638</strain>
        <strain evidence="6">PP2-638</strain>
    </source>
</reference>
<gene>
    <name evidence="3 5" type="primary">menH</name>
    <name evidence="6" type="ORF">AZ468_07045</name>
    <name evidence="5" type="ORF">OPW20_15140</name>
</gene>
<keyword evidence="8" id="KW-1185">Reference proteome</keyword>
<evidence type="ECO:0000313" key="8">
    <source>
        <dbReference type="Proteomes" id="UP001150001"/>
    </source>
</evidence>
<protein>
    <recommendedName>
        <fullName evidence="3">Putative 2-succinyl-6-hydroxy-2,4-cyclohexadiene-1-carboxylate synthase</fullName>
        <shortName evidence="3">SHCHC synthase</shortName>
        <ecNumber evidence="3">4.2.99.20</ecNumber>
    </recommendedName>
</protein>
<dbReference type="HAMAP" id="MF_01660">
    <property type="entry name" value="MenH"/>
    <property type="match status" value="1"/>
</dbReference>
<dbReference type="InterPro" id="IPR022485">
    <property type="entry name" value="SHCHC_synthase_MenH"/>
</dbReference>
<dbReference type="NCBIfam" id="TIGR03695">
    <property type="entry name" value="menH_SHCHC"/>
    <property type="match status" value="1"/>
</dbReference>
<feature type="domain" description="AB hydrolase-1" evidence="4">
    <location>
        <begin position="15"/>
        <end position="243"/>
    </location>
</feature>
<dbReference type="PANTHER" id="PTHR42916:SF1">
    <property type="entry name" value="PROTEIN PHYLLO, CHLOROPLASTIC"/>
    <property type="match status" value="1"/>
</dbReference>
<dbReference type="UniPathway" id="UPA01057">
    <property type="reaction ID" value="UER00900"/>
</dbReference>
<evidence type="ECO:0000313" key="7">
    <source>
        <dbReference type="Proteomes" id="UP000094761"/>
    </source>
</evidence>
<reference evidence="5" key="2">
    <citation type="submission" date="2022-11" db="EMBL/GenBank/DDBJ databases">
        <title>Role of the vibriolysin VemA secreted by the emergent pathogen Vibrio europaeus in the colonization of Manila clam mucus.</title>
        <authorList>
            <person name="Martinez C."/>
            <person name="Rodriguez S."/>
            <person name="Vences A."/>
            <person name="Barja J.L."/>
            <person name="Toranzo A.E."/>
            <person name="Dubert J."/>
        </authorList>
    </citation>
    <scope>NUCLEOTIDE SEQUENCE</scope>
    <source>
        <strain evidence="5">3454</strain>
    </source>
</reference>
<dbReference type="AlphaFoldDB" id="A0A178JH30"/>
<keyword evidence="2 3" id="KW-0456">Lyase</keyword>
<dbReference type="PANTHER" id="PTHR42916">
    <property type="entry name" value="2-SUCCINYL-5-ENOLPYRUVYL-6-HYDROXY-3-CYCLOHEXENE-1-CARBOXYLATE SYNTHASE"/>
    <property type="match status" value="1"/>
</dbReference>
<dbReference type="Proteomes" id="UP000094761">
    <property type="component" value="Unassembled WGS sequence"/>
</dbReference>
<name>A0A178JH30_9VIBR</name>
<evidence type="ECO:0000256" key="1">
    <source>
        <dbReference type="ARBA" id="ARBA00022428"/>
    </source>
</evidence>
<proteinExistence type="inferred from homology"/>
<dbReference type="UniPathway" id="UPA00079"/>
<evidence type="ECO:0000256" key="2">
    <source>
        <dbReference type="ARBA" id="ARBA00023239"/>
    </source>
</evidence>
<dbReference type="InterPro" id="IPR029058">
    <property type="entry name" value="AB_hydrolase_fold"/>
</dbReference>
<dbReference type="Proteomes" id="UP001150001">
    <property type="component" value="Unassembled WGS sequence"/>
</dbReference>
<comment type="pathway">
    <text evidence="3">Quinol/quinone metabolism; 1,4-dihydroxy-2-naphthoate biosynthesis; 1,4-dihydroxy-2-naphthoate from chorismate: step 3/7.</text>
</comment>
<dbReference type="Pfam" id="PF00561">
    <property type="entry name" value="Abhydrolase_1"/>
    <property type="match status" value="1"/>
</dbReference>
<evidence type="ECO:0000259" key="4">
    <source>
        <dbReference type="Pfam" id="PF00561"/>
    </source>
</evidence>
<evidence type="ECO:0000313" key="5">
    <source>
        <dbReference type="EMBL" id="MDC5741405.1"/>
    </source>
</evidence>
<evidence type="ECO:0000313" key="6">
    <source>
        <dbReference type="EMBL" id="OAN00878.1"/>
    </source>
</evidence>
<comment type="caution">
    <text evidence="6">The sequence shown here is derived from an EMBL/GenBank/DDBJ whole genome shotgun (WGS) entry which is preliminary data.</text>
</comment>
<dbReference type="OrthoDB" id="9808398at2"/>
<dbReference type="Gene3D" id="3.40.50.1820">
    <property type="entry name" value="alpha/beta hydrolase"/>
    <property type="match status" value="1"/>
</dbReference>